<organism evidence="1">
    <name type="scientific">Myoviridae sp. ctai52</name>
    <dbReference type="NCBI Taxonomy" id="2825134"/>
    <lineage>
        <taxon>Viruses</taxon>
        <taxon>Duplodnaviria</taxon>
        <taxon>Heunggongvirae</taxon>
        <taxon>Uroviricota</taxon>
        <taxon>Caudoviricetes</taxon>
    </lineage>
</organism>
<proteinExistence type="predicted"/>
<sequence>MLNSFICSHNSFSLIFNSCKFSMFSTPFTVYLLSR</sequence>
<dbReference type="EMBL" id="BK016258">
    <property type="protein sequence ID" value="DAG05403.1"/>
    <property type="molecule type" value="Genomic_DNA"/>
</dbReference>
<accession>A0A8S5VFM2</accession>
<protein>
    <submittedName>
        <fullName evidence="1">Uncharacterized protein</fullName>
    </submittedName>
</protein>
<evidence type="ECO:0000313" key="1">
    <source>
        <dbReference type="EMBL" id="DAG05403.1"/>
    </source>
</evidence>
<reference evidence="1" key="1">
    <citation type="journal article" date="2021" name="Proc. Natl. Acad. Sci. U.S.A.">
        <title>A Catalog of Tens of Thousands of Viruses from Human Metagenomes Reveals Hidden Associations with Chronic Diseases.</title>
        <authorList>
            <person name="Tisza M.J."/>
            <person name="Buck C.B."/>
        </authorList>
    </citation>
    <scope>NUCLEOTIDE SEQUENCE</scope>
    <source>
        <strain evidence="1">Ctai52</strain>
    </source>
</reference>
<name>A0A8S5VFM2_9CAUD</name>